<sequence length="66" mass="7291">MAGHVREGDVRVVALPAVPVAAAQAGGLDTDHDPVLRRLRVRDLPHLGRFAVPLEHHRTHDRPRLP</sequence>
<gene>
    <name evidence="1" type="ORF">SHKM778_80520</name>
</gene>
<proteinExistence type="predicted"/>
<protein>
    <submittedName>
        <fullName evidence="1">Uncharacterized protein</fullName>
    </submittedName>
</protein>
<evidence type="ECO:0000313" key="1">
    <source>
        <dbReference type="EMBL" id="BFO21664.1"/>
    </source>
</evidence>
<reference evidence="1" key="1">
    <citation type="submission" date="2024-06" db="EMBL/GenBank/DDBJ databases">
        <authorList>
            <consortium name="consrtm"/>
            <person name="Uemura M."/>
            <person name="Terahara T."/>
        </authorList>
    </citation>
    <scope>NUCLEOTIDE SEQUENCE</scope>
    <source>
        <strain evidence="1">KM77-8</strain>
    </source>
</reference>
<dbReference type="AlphaFoldDB" id="A0AAT9HW37"/>
<organism evidence="1">
    <name type="scientific">Streptomyces haneummycinicus</name>
    <dbReference type="NCBI Taxonomy" id="3074435"/>
    <lineage>
        <taxon>Bacteria</taxon>
        <taxon>Bacillati</taxon>
        <taxon>Actinomycetota</taxon>
        <taxon>Actinomycetes</taxon>
        <taxon>Kitasatosporales</taxon>
        <taxon>Streptomycetaceae</taxon>
        <taxon>Streptomyces</taxon>
    </lineage>
</organism>
<reference evidence="1" key="2">
    <citation type="submission" date="2024-07" db="EMBL/GenBank/DDBJ databases">
        <title>Streptomyces haneummycinica sp. nov., a new antibiotic-producing actinobacterium isolated from marine sediment.</title>
        <authorList>
            <person name="Uemura M."/>
            <person name="Hamada M."/>
            <person name="Hirano S."/>
            <person name="Kobayashi K."/>
            <person name="Ohshiro T."/>
            <person name="Kobayashi T."/>
            <person name="Terahara T."/>
        </authorList>
    </citation>
    <scope>NUCLEOTIDE SEQUENCE</scope>
    <source>
        <strain evidence="1">KM77-8</strain>
    </source>
</reference>
<name>A0AAT9HW37_9ACTN</name>
<dbReference type="EMBL" id="AP035768">
    <property type="protein sequence ID" value="BFO21664.1"/>
    <property type="molecule type" value="Genomic_DNA"/>
</dbReference>
<accession>A0AAT9HW37</accession>